<sequence>MAAVPMMMMPAATELPAGRRPIRALICDFDFYSALGGGQTFYRRVVERHPDWTFLYPSRGRDLSGEVRSGLPANAHPYGFDRFLYPWDLLGALKIEGVEERSYALIVCQIAVPLQGQFIDVVEVPSFFPVAHLIRPIFAAFGIGVGTISLGMLGWLSVSNRNAYASEVPEAVVQRIEDMERRCIAGSDVSYTISDLHAAENIQAKPSAIVDMHDALDTVPLPAPLPPGEGPPDLWFVGRLDRNKGPDLFIEIASQVPRSLYRNCYLCGPDNHWATSGPRWSETVLDLARERQVPAEYLGEISHEELWSRAFRGRSVLVIPSRSDAFNYVAVEATMSGAPILLSKQAGAAAFLEARHAGIAPPIIDPDDLADAAAKLELLLGDYEARSGHLRKTILEGGWPPPRNDFFADVIGSAPAGSGRTDHGRLERALAAHPLSHAPARIWRSVAPPPARNDIEIILRAGRDRGALERSLATLRAPGSDGLAVKILIEAHGEFEDLPQRLRSFHPHATMLSAAIGEAAAINRAFEQSQAEAILLLEAGDGIEGAALRRLLRASQSTPEADLALGLWSELDEFGAVLRNHKAAQFNLHSLIDPEPRTGGILLRRSERLVIDESMGDCGLLDLYARLADGSPIVCGTERIGWSWPAAEAGGALRSQTNLSPLLLKWQFNPPRIGSWINAAA</sequence>
<evidence type="ECO:0000313" key="5">
    <source>
        <dbReference type="Proteomes" id="UP000233769"/>
    </source>
</evidence>
<evidence type="ECO:0000313" key="4">
    <source>
        <dbReference type="EMBL" id="SOR28229.1"/>
    </source>
</evidence>
<evidence type="ECO:0000259" key="3">
    <source>
        <dbReference type="Pfam" id="PF00534"/>
    </source>
</evidence>
<gene>
    <name evidence="4" type="ORF">TK0001_1627</name>
</gene>
<dbReference type="Proteomes" id="UP000233769">
    <property type="component" value="Chromosome tk0001"/>
</dbReference>
<keyword evidence="2 4" id="KW-0808">Transferase</keyword>
<proteinExistence type="predicted"/>
<evidence type="ECO:0000256" key="2">
    <source>
        <dbReference type="ARBA" id="ARBA00022679"/>
    </source>
</evidence>
<reference evidence="5" key="1">
    <citation type="submission" date="2017-10" db="EMBL/GenBank/DDBJ databases">
        <authorList>
            <person name="Regsiter A."/>
            <person name="William W."/>
        </authorList>
    </citation>
    <scope>NUCLEOTIDE SEQUENCE [LARGE SCALE GENOMIC DNA]</scope>
</reference>
<evidence type="ECO:0000256" key="1">
    <source>
        <dbReference type="ARBA" id="ARBA00022676"/>
    </source>
</evidence>
<dbReference type="SUPFAM" id="SSF53756">
    <property type="entry name" value="UDP-Glycosyltransferase/glycogen phosphorylase"/>
    <property type="match status" value="1"/>
</dbReference>
<accession>A0A2N9ALK8</accession>
<dbReference type="PANTHER" id="PTHR12526">
    <property type="entry name" value="GLYCOSYLTRANSFERASE"/>
    <property type="match status" value="1"/>
</dbReference>
<dbReference type="EMBL" id="LT962688">
    <property type="protein sequence ID" value="SOR28229.1"/>
    <property type="molecule type" value="Genomic_DNA"/>
</dbReference>
<dbReference type="PANTHER" id="PTHR12526:SF510">
    <property type="entry name" value="D-INOSITOL 3-PHOSPHATE GLYCOSYLTRANSFERASE"/>
    <property type="match status" value="1"/>
</dbReference>
<dbReference type="AlphaFoldDB" id="A0A2N9ALK8"/>
<protein>
    <submittedName>
        <fullName evidence="4">Glycosyl transferase group 1</fullName>
    </submittedName>
</protein>
<organism evidence="4 5">
    <name type="scientific">Methylorubrum extorquens</name>
    <name type="common">Methylobacterium dichloromethanicum</name>
    <name type="synonym">Methylobacterium extorquens</name>
    <dbReference type="NCBI Taxonomy" id="408"/>
    <lineage>
        <taxon>Bacteria</taxon>
        <taxon>Pseudomonadati</taxon>
        <taxon>Pseudomonadota</taxon>
        <taxon>Alphaproteobacteria</taxon>
        <taxon>Hyphomicrobiales</taxon>
        <taxon>Methylobacteriaceae</taxon>
        <taxon>Methylorubrum</taxon>
    </lineage>
</organism>
<dbReference type="Pfam" id="PF00534">
    <property type="entry name" value="Glycos_transf_1"/>
    <property type="match status" value="1"/>
</dbReference>
<dbReference type="GO" id="GO:0016757">
    <property type="term" value="F:glycosyltransferase activity"/>
    <property type="evidence" value="ECO:0007669"/>
    <property type="project" value="UniProtKB-KW"/>
</dbReference>
<keyword evidence="1" id="KW-0328">Glycosyltransferase</keyword>
<name>A0A2N9ALK8_METEX</name>
<dbReference type="Gene3D" id="3.40.50.2000">
    <property type="entry name" value="Glycogen Phosphorylase B"/>
    <property type="match status" value="1"/>
</dbReference>
<dbReference type="InterPro" id="IPR001296">
    <property type="entry name" value="Glyco_trans_1"/>
</dbReference>
<feature type="domain" description="Glycosyl transferase family 1" evidence="3">
    <location>
        <begin position="227"/>
        <end position="377"/>
    </location>
</feature>